<dbReference type="AlphaFoldDB" id="A0A2X0SIS8"/>
<sequence>MDNLYGVLPSYFNSEGELRQIWSDPITRKALLEQLAEAGCCVNLVGDTYFSIFCFLNSKIGCFKFQLTFSVRTWPRISPSANIFRRKPPDGKVHPVSISTS</sequence>
<reference evidence="1" key="1">
    <citation type="submission" date="2018-05" db="EMBL/GenBank/DDBJ databases">
        <authorList>
            <person name="Lanie J.A."/>
            <person name="Ng W.-L."/>
            <person name="Kazmierczak K.M."/>
            <person name="Andrzejewski T.M."/>
            <person name="Davidsen T.M."/>
            <person name="Wayne K.J."/>
            <person name="Tettelin H."/>
            <person name="Glass J.I."/>
            <person name="Rusch D."/>
            <person name="Podicherti R."/>
            <person name="Tsui H.-C.T."/>
            <person name="Winkler M.E."/>
        </authorList>
    </citation>
    <scope>NUCLEOTIDE SEQUENCE</scope>
    <source>
        <strain evidence="1">KNB</strain>
    </source>
</reference>
<evidence type="ECO:0000313" key="1">
    <source>
        <dbReference type="EMBL" id="SPS05736.1"/>
    </source>
</evidence>
<name>A0A2X0SIS8_9PROT</name>
<organism evidence="1">
    <name type="scientific">Candidatus Nitrotoga fabula</name>
    <dbReference type="NCBI Taxonomy" id="2182327"/>
    <lineage>
        <taxon>Bacteria</taxon>
        <taxon>Pseudomonadati</taxon>
        <taxon>Pseudomonadota</taxon>
        <taxon>Betaproteobacteria</taxon>
        <taxon>Nitrosomonadales</taxon>
        <taxon>Gallionellaceae</taxon>
        <taxon>Candidatus Nitrotoga</taxon>
    </lineage>
</organism>
<gene>
    <name evidence="1" type="ORF">NITFAB_1326</name>
</gene>
<protein>
    <submittedName>
        <fullName evidence="1">Uncharacterized protein</fullName>
    </submittedName>
</protein>
<proteinExistence type="predicted"/>
<dbReference type="EMBL" id="LS423452">
    <property type="protein sequence ID" value="SPS05736.1"/>
    <property type="molecule type" value="Genomic_DNA"/>
</dbReference>
<accession>A0A2X0SIS8</accession>